<dbReference type="Proteomes" id="UP000321805">
    <property type="component" value="Chromosome"/>
</dbReference>
<feature type="domain" description="AMP-binding enzyme C-terminal" evidence="4">
    <location>
        <begin position="418"/>
        <end position="493"/>
    </location>
</feature>
<keyword evidence="2 5" id="KW-0436">Ligase</keyword>
<dbReference type="InterPro" id="IPR000873">
    <property type="entry name" value="AMP-dep_synth/lig_dom"/>
</dbReference>
<dbReference type="InterPro" id="IPR050237">
    <property type="entry name" value="ATP-dep_AMP-bd_enzyme"/>
</dbReference>
<organism evidence="5 6">
    <name type="scientific">Baekduia soli</name>
    <dbReference type="NCBI Taxonomy" id="496014"/>
    <lineage>
        <taxon>Bacteria</taxon>
        <taxon>Bacillati</taxon>
        <taxon>Actinomycetota</taxon>
        <taxon>Thermoleophilia</taxon>
        <taxon>Solirubrobacterales</taxon>
        <taxon>Baekduiaceae</taxon>
        <taxon>Baekduia</taxon>
    </lineage>
</organism>
<dbReference type="PANTHER" id="PTHR43767">
    <property type="entry name" value="LONG-CHAIN-FATTY-ACID--COA LIGASE"/>
    <property type="match status" value="1"/>
</dbReference>
<dbReference type="PANTHER" id="PTHR43767:SF1">
    <property type="entry name" value="NONRIBOSOMAL PEPTIDE SYNTHASE PES1 (EUROFUNG)-RELATED"/>
    <property type="match status" value="1"/>
</dbReference>
<dbReference type="GO" id="GO:0016878">
    <property type="term" value="F:acid-thiol ligase activity"/>
    <property type="evidence" value="ECO:0007669"/>
    <property type="project" value="UniProtKB-ARBA"/>
</dbReference>
<dbReference type="AlphaFoldDB" id="A0A5B8U6L9"/>
<accession>A0A5B8U6L9</accession>
<dbReference type="Gene3D" id="3.30.300.30">
    <property type="match status" value="1"/>
</dbReference>
<dbReference type="Pfam" id="PF13193">
    <property type="entry name" value="AMP-binding_C"/>
    <property type="match status" value="1"/>
</dbReference>
<dbReference type="EMBL" id="CP042430">
    <property type="protein sequence ID" value="QEC48734.1"/>
    <property type="molecule type" value="Genomic_DNA"/>
</dbReference>
<dbReference type="OrthoDB" id="9803968at2"/>
<dbReference type="FunFam" id="3.30.300.30:FF:000008">
    <property type="entry name" value="2,3-dihydroxybenzoate-AMP ligase"/>
    <property type="match status" value="1"/>
</dbReference>
<evidence type="ECO:0000259" key="4">
    <source>
        <dbReference type="Pfam" id="PF13193"/>
    </source>
</evidence>
<evidence type="ECO:0000313" key="6">
    <source>
        <dbReference type="Proteomes" id="UP000321805"/>
    </source>
</evidence>
<dbReference type="KEGG" id="bsol:FSW04_14915"/>
<sequence length="506" mass="53535">MTMTLDAIVRRGAGQQPGRVAVIDRLGSWTWRELEEQVTRSAAALRAAGVGPGDRVAAIDTTSAEYLALYYGAARAGAVLCPLNYLSAADELEYLLADLEPSLVLAGPEFAAATAAAAARAVPDTPVVGFGEPDAEWAGRRAGADPAAELEAPDPDGLHLILYTSGTTGRPKGACHTQRATYVDAFYGAIGYGARPEDTYLVHAPSFHCACWDHAKMYLSVDATLRILPRFEAGAALEAIERDGVTSLFGVPPVLRALLNHPRRPATDLSTLRTVIYGGALGELGVLDELREAVPGPLALYQTYGLTEGGPYVTAAAPALTAAKPGSIGRAVPGVEIALRDPDTGADVVDGAVGELCARSPSIMQGYWRNPEATAAAIRDGWLHTGDLARRDEDGDLHIVDRLKDMIRSGGENVFAAEVERVLMADPRVLEAAVIGLPDERWGERTVAIVVPNAGMAIDADDVRAWCRERLAAYKVPKQVELTAELPRTGLGKVAKNVLRATHGAA</sequence>
<comment type="similarity">
    <text evidence="1">Belongs to the ATP-dependent AMP-binding enzyme family.</text>
</comment>
<evidence type="ECO:0000256" key="1">
    <source>
        <dbReference type="ARBA" id="ARBA00006432"/>
    </source>
</evidence>
<protein>
    <submittedName>
        <fullName evidence="5">Long-chain fatty acid--CoA ligase</fullName>
    </submittedName>
</protein>
<proteinExistence type="inferred from homology"/>
<dbReference type="PROSITE" id="PS00455">
    <property type="entry name" value="AMP_BINDING"/>
    <property type="match status" value="1"/>
</dbReference>
<dbReference type="SUPFAM" id="SSF56801">
    <property type="entry name" value="Acetyl-CoA synthetase-like"/>
    <property type="match status" value="1"/>
</dbReference>
<dbReference type="Gene3D" id="3.40.50.12780">
    <property type="entry name" value="N-terminal domain of ligase-like"/>
    <property type="match status" value="1"/>
</dbReference>
<name>A0A5B8U6L9_9ACTN</name>
<keyword evidence="6" id="KW-1185">Reference proteome</keyword>
<evidence type="ECO:0000259" key="3">
    <source>
        <dbReference type="Pfam" id="PF00501"/>
    </source>
</evidence>
<evidence type="ECO:0000256" key="2">
    <source>
        <dbReference type="ARBA" id="ARBA00022598"/>
    </source>
</evidence>
<dbReference type="InterPro" id="IPR045851">
    <property type="entry name" value="AMP-bd_C_sf"/>
</dbReference>
<evidence type="ECO:0000313" key="5">
    <source>
        <dbReference type="EMBL" id="QEC48734.1"/>
    </source>
</evidence>
<dbReference type="Pfam" id="PF00501">
    <property type="entry name" value="AMP-binding"/>
    <property type="match status" value="1"/>
</dbReference>
<gene>
    <name evidence="5" type="ORF">FSW04_14915</name>
</gene>
<dbReference type="InterPro" id="IPR025110">
    <property type="entry name" value="AMP-bd_C"/>
</dbReference>
<dbReference type="InterPro" id="IPR042099">
    <property type="entry name" value="ANL_N_sf"/>
</dbReference>
<feature type="domain" description="AMP-dependent synthetase/ligase" evidence="3">
    <location>
        <begin position="10"/>
        <end position="368"/>
    </location>
</feature>
<reference evidence="5 6" key="1">
    <citation type="journal article" date="2018" name="J. Microbiol.">
        <title>Baekduia soli gen. nov., sp. nov., a novel bacterium isolated from the soil of Baekdu Mountain and proposal of a novel family name, Baekduiaceae fam. nov.</title>
        <authorList>
            <person name="An D.S."/>
            <person name="Siddiqi M.Z."/>
            <person name="Kim K.H."/>
            <person name="Yu H.S."/>
            <person name="Im W.T."/>
        </authorList>
    </citation>
    <scope>NUCLEOTIDE SEQUENCE [LARGE SCALE GENOMIC DNA]</scope>
    <source>
        <strain evidence="5 6">BR7-21</strain>
    </source>
</reference>
<dbReference type="InterPro" id="IPR020845">
    <property type="entry name" value="AMP-binding_CS"/>
</dbReference>